<protein>
    <recommendedName>
        <fullName evidence="3">PKD/REJ-like domain-containing protein</fullName>
    </recommendedName>
</protein>
<feature type="transmembrane region" description="Helical" evidence="2">
    <location>
        <begin position="575"/>
        <end position="598"/>
    </location>
</feature>
<dbReference type="Proteomes" id="UP000187209">
    <property type="component" value="Unassembled WGS sequence"/>
</dbReference>
<keyword evidence="5" id="KW-1185">Reference proteome</keyword>
<evidence type="ECO:0000259" key="3">
    <source>
        <dbReference type="Pfam" id="PF02010"/>
    </source>
</evidence>
<feature type="domain" description="PKD/REJ-like" evidence="3">
    <location>
        <begin position="66"/>
        <end position="201"/>
    </location>
</feature>
<feature type="compositionally biased region" description="Polar residues" evidence="1">
    <location>
        <begin position="785"/>
        <end position="794"/>
    </location>
</feature>
<feature type="transmembrane region" description="Helical" evidence="2">
    <location>
        <begin position="497"/>
        <end position="518"/>
    </location>
</feature>
<sequence length="794" mass="88866">MANGKTKTASVELTILEGVKGGITLFVSVGKLQTDIYNSIVPTISDATQATFSWAVTEGVYFPITSTFSYLVLSPNVLSSGTKYTLSVTLNSPDSVAPIQAVLSFKTNSPPICEDLYVTLYATPVWDLIAYNCDDGDSSDYPVTYQFGAILNSLKSVYLNTPLSFSEIQIALPSDTKKVTAKVCDSLGSCSIYTNSTGLKGRRTENDEKTIEAFQTYIINPENIPSGITYYATAATSSTIDIFFNSFFNYFEDSYIDSFTFDLMLDSIYTLFRINTKVSDKTVNKVITLLLNTLNNYITFLSSTQVKSIFSSIETLSSKIISSKMVALINQTRKLWIKSQIPNISVSYQNTLSISFSRVHYKELTGYRISQPKLQAVFADSADISDKGVYDVSFAKFYSGDEETFKYSISQSGQYANYTLSLYEPIELYDSVALEAKIFSDNTHAKNLVCEAVSEFNWTSGACHVKSWTSYYTVVGLKYPCTFRVVQEKDSENELNLAIFIAYGVLFAGLLLVFLVYCRDRNSKVKRKIKKLVLLLVFLVYCRDRNSKVKRKIKKLVEIYPVTGLMISQDRIWRIVLALQLSASQALLLALIGAYFKYMASNTEYTIANILQGAICLLISQAYTLSLTLVNFSILRQENSSCSITFSILTSIFVFTISISSIIFLIYDDMIGIEYLWLTSFAISSAIDIFVVQVIYSLILITRNQWAGIVVIPDLNLKSNVTEYSFARSPEESAAQKRISDLPLIVEDKNDINGTPREGSDSIRGIQFENLVTKSKSKREMSFADNMNTNKDKR</sequence>
<reference evidence="4 5" key="1">
    <citation type="submission" date="2016-11" db="EMBL/GenBank/DDBJ databases">
        <title>The macronuclear genome of Stentor coeruleus: a giant cell with tiny introns.</title>
        <authorList>
            <person name="Slabodnick M."/>
            <person name="Ruby J.G."/>
            <person name="Reiff S.B."/>
            <person name="Swart E.C."/>
            <person name="Gosai S."/>
            <person name="Prabakaran S."/>
            <person name="Witkowska E."/>
            <person name="Larue G.E."/>
            <person name="Fisher S."/>
            <person name="Freeman R.M."/>
            <person name="Gunawardena J."/>
            <person name="Chu W."/>
            <person name="Stover N.A."/>
            <person name="Gregory B.D."/>
            <person name="Nowacki M."/>
            <person name="Derisi J."/>
            <person name="Roy S.W."/>
            <person name="Marshall W.F."/>
            <person name="Sood P."/>
        </authorList>
    </citation>
    <scope>NUCLEOTIDE SEQUENCE [LARGE SCALE GENOMIC DNA]</scope>
    <source>
        <strain evidence="4">WM001</strain>
    </source>
</reference>
<evidence type="ECO:0000256" key="1">
    <source>
        <dbReference type="SAM" id="MobiDB-lite"/>
    </source>
</evidence>
<keyword evidence="2" id="KW-0812">Transmembrane</keyword>
<gene>
    <name evidence="4" type="ORF">SteCoe_36690</name>
</gene>
<dbReference type="InterPro" id="IPR002859">
    <property type="entry name" value="PKD/REJ-like"/>
</dbReference>
<dbReference type="EMBL" id="MPUH01001714">
    <property type="protein sequence ID" value="OMJ66455.1"/>
    <property type="molecule type" value="Genomic_DNA"/>
</dbReference>
<proteinExistence type="predicted"/>
<dbReference type="Pfam" id="PF02010">
    <property type="entry name" value="REJ"/>
    <property type="match status" value="1"/>
</dbReference>
<evidence type="ECO:0000313" key="4">
    <source>
        <dbReference type="EMBL" id="OMJ66455.1"/>
    </source>
</evidence>
<evidence type="ECO:0000256" key="2">
    <source>
        <dbReference type="SAM" id="Phobius"/>
    </source>
</evidence>
<name>A0A1R2APT4_9CILI</name>
<evidence type="ECO:0000313" key="5">
    <source>
        <dbReference type="Proteomes" id="UP000187209"/>
    </source>
</evidence>
<organism evidence="4 5">
    <name type="scientific">Stentor coeruleus</name>
    <dbReference type="NCBI Taxonomy" id="5963"/>
    <lineage>
        <taxon>Eukaryota</taxon>
        <taxon>Sar</taxon>
        <taxon>Alveolata</taxon>
        <taxon>Ciliophora</taxon>
        <taxon>Postciliodesmatophora</taxon>
        <taxon>Heterotrichea</taxon>
        <taxon>Heterotrichida</taxon>
        <taxon>Stentoridae</taxon>
        <taxon>Stentor</taxon>
    </lineage>
</organism>
<keyword evidence="2" id="KW-0472">Membrane</keyword>
<dbReference type="AlphaFoldDB" id="A0A1R2APT4"/>
<comment type="caution">
    <text evidence="4">The sequence shown here is derived from an EMBL/GenBank/DDBJ whole genome shotgun (WGS) entry which is preliminary data.</text>
</comment>
<accession>A0A1R2APT4</accession>
<feature type="transmembrane region" description="Helical" evidence="2">
    <location>
        <begin position="679"/>
        <end position="701"/>
    </location>
</feature>
<feature type="transmembrane region" description="Helical" evidence="2">
    <location>
        <begin position="644"/>
        <end position="667"/>
    </location>
</feature>
<feature type="region of interest" description="Disordered" evidence="1">
    <location>
        <begin position="775"/>
        <end position="794"/>
    </location>
</feature>
<keyword evidence="2" id="KW-1133">Transmembrane helix</keyword>
<feature type="transmembrane region" description="Helical" evidence="2">
    <location>
        <begin position="610"/>
        <end position="632"/>
    </location>
</feature>